<dbReference type="GeneID" id="36406413"/>
<dbReference type="EMBL" id="CCYD01000053">
    <property type="protein sequence ID" value="CEG35478.1"/>
    <property type="molecule type" value="Genomic_DNA"/>
</dbReference>
<reference evidence="2" key="1">
    <citation type="submission" date="2014-09" db="EMBL/GenBank/DDBJ databases">
        <authorList>
            <person name="Sharma Rahul"/>
            <person name="Thines Marco"/>
        </authorList>
    </citation>
    <scope>NUCLEOTIDE SEQUENCE [LARGE SCALE GENOMIC DNA]</scope>
</reference>
<protein>
    <submittedName>
        <fullName evidence="1">Uncharacterized protein</fullName>
    </submittedName>
</protein>
<proteinExistence type="predicted"/>
<name>A0A0P1A5T8_PLAHL</name>
<accession>A0A0P1A5T8</accession>
<dbReference type="RefSeq" id="XP_024571847.1">
    <property type="nucleotide sequence ID" value="XM_024724626.1"/>
</dbReference>
<keyword evidence="2" id="KW-1185">Reference proteome</keyword>
<sequence length="56" mass="6484">MIEGSHALLSKNLETKADADDFTEQIEARDMLGAWVKADKRIYKEKLYSLNANRER</sequence>
<organism evidence="1 2">
    <name type="scientific">Plasmopara halstedii</name>
    <name type="common">Downy mildew of sunflower</name>
    <dbReference type="NCBI Taxonomy" id="4781"/>
    <lineage>
        <taxon>Eukaryota</taxon>
        <taxon>Sar</taxon>
        <taxon>Stramenopiles</taxon>
        <taxon>Oomycota</taxon>
        <taxon>Peronosporomycetes</taxon>
        <taxon>Peronosporales</taxon>
        <taxon>Peronosporaceae</taxon>
        <taxon>Plasmopara</taxon>
    </lineage>
</organism>
<dbReference type="AlphaFoldDB" id="A0A0P1A5T8"/>
<evidence type="ECO:0000313" key="2">
    <source>
        <dbReference type="Proteomes" id="UP000054928"/>
    </source>
</evidence>
<evidence type="ECO:0000313" key="1">
    <source>
        <dbReference type="EMBL" id="CEG35478.1"/>
    </source>
</evidence>
<dbReference type="Proteomes" id="UP000054928">
    <property type="component" value="Unassembled WGS sequence"/>
</dbReference>